<proteinExistence type="inferred from homology"/>
<evidence type="ECO:0000256" key="4">
    <source>
        <dbReference type="ARBA" id="ARBA00022553"/>
    </source>
</evidence>
<evidence type="ECO:0000256" key="13">
    <source>
        <dbReference type="ARBA" id="ARBA00022840"/>
    </source>
</evidence>
<keyword evidence="7" id="KW-0479">Metal-binding</keyword>
<evidence type="ECO:0000256" key="14">
    <source>
        <dbReference type="ARBA" id="ARBA00023125"/>
    </source>
</evidence>
<dbReference type="InterPro" id="IPR004589">
    <property type="entry name" value="DNA_helicase_ATP-dep_RecQ"/>
</dbReference>
<dbReference type="PANTHER" id="PTHR13710">
    <property type="entry name" value="DNA HELICASE RECQ FAMILY MEMBER"/>
    <property type="match status" value="1"/>
</dbReference>
<keyword evidence="4" id="KW-0597">Phosphoprotein</keyword>
<dbReference type="GeneID" id="118419513"/>
<feature type="domain" description="Helicase C-terminal" evidence="28">
    <location>
        <begin position="295"/>
        <end position="453"/>
    </location>
</feature>
<dbReference type="InterPro" id="IPR011545">
    <property type="entry name" value="DEAD/DEAH_box_helicase_dom"/>
</dbReference>
<keyword evidence="15" id="KW-0234">DNA repair</keyword>
<reference evidence="30 31" key="2">
    <citation type="submission" date="2025-04" db="UniProtKB">
        <authorList>
            <consortium name="RefSeq"/>
        </authorList>
    </citation>
    <scope>IDENTIFICATION</scope>
    <source>
        <strain evidence="30 31">S238N-H82</strain>
        <tissue evidence="30 31">Testes</tissue>
    </source>
</reference>
<comment type="catalytic activity">
    <reaction evidence="19">
        <text>Couples ATP hydrolysis with the unwinding of duplex DNA by translocating in the 3'-5' direction.</text>
        <dbReference type="EC" id="5.6.2.4"/>
    </reaction>
</comment>
<evidence type="ECO:0000256" key="11">
    <source>
        <dbReference type="ARBA" id="ARBA00022806"/>
    </source>
</evidence>
<evidence type="ECO:0000256" key="7">
    <source>
        <dbReference type="ARBA" id="ARBA00022723"/>
    </source>
</evidence>
<evidence type="ECO:0000313" key="29">
    <source>
        <dbReference type="Proteomes" id="UP000001554"/>
    </source>
</evidence>
<protein>
    <recommendedName>
        <fullName evidence="22">ATP-dependent DNA helicase Q5</fullName>
        <ecNumber evidence="20">5.6.2.4</ecNumber>
    </recommendedName>
    <alternativeName>
        <fullName evidence="23">DNA 3'-5' helicase RecQ5</fullName>
    </alternativeName>
    <alternativeName>
        <fullName evidence="24">DNA helicase, RecQ-like type 5</fullName>
    </alternativeName>
    <alternativeName>
        <fullName evidence="25">RecQ protein-like 5</fullName>
    </alternativeName>
</protein>
<evidence type="ECO:0000256" key="24">
    <source>
        <dbReference type="ARBA" id="ARBA00078243"/>
    </source>
</evidence>
<comment type="cofactor">
    <cofactor evidence="1">
        <name>Zn(2+)</name>
        <dbReference type="ChEBI" id="CHEBI:29105"/>
    </cofactor>
</comment>
<evidence type="ECO:0000256" key="12">
    <source>
        <dbReference type="ARBA" id="ARBA00022833"/>
    </source>
</evidence>
<evidence type="ECO:0000256" key="1">
    <source>
        <dbReference type="ARBA" id="ARBA00001947"/>
    </source>
</evidence>
<keyword evidence="18" id="KW-0131">Cell cycle</keyword>
<evidence type="ECO:0000256" key="23">
    <source>
        <dbReference type="ARBA" id="ARBA00076757"/>
    </source>
</evidence>
<evidence type="ECO:0000256" key="17">
    <source>
        <dbReference type="ARBA" id="ARBA00023242"/>
    </source>
</evidence>
<evidence type="ECO:0000259" key="27">
    <source>
        <dbReference type="PROSITE" id="PS51192"/>
    </source>
</evidence>
<sequence>MSVENCWISNYLIFPPFQRPSVSDESKQRWRPGQDKSWHSSHSSTDSSQYCYRTEQTTMSGFDRVKQTLKDVFKHDEFRSEAQENATRAVVRARTCSGRKDVYISMPTGAGKSLCYQLPAVMAPGITMVVSPLIALMQDQLEHLRKLNICAESLNSKLSAKDRKRVLADLRSSKPKTKLLYITPELAATPGFQQLLETLKSRKLLAHLAVDEAHCVSQWGHDFRPDYLKLGSLREKLEDIPCIALTATATSAVQKDIINSLHLQEPVQKFKTSVFRPNLFYDVKYKEVLDDPYEDLKDFAVKALGEEGVEPVKGPHKGCGIVYCRTRDGCTEVAARLTKKGLLSKAYHAGLKDSTREEVQMDWMEGKVPVIVATISFGMGVDKATVRFVAHWNIPKSMAGYYQESGRAGRDGKQAFCRLYYSRHERDQVCFLIKQDISRPNKANGPKGVMGPNAKSAMASFETLVKYCEEPKCRHGMIATFFGDSKPKCEKGCDFCKNPKKVYRELEQHQLNPVSANRRGGSGSTFISEEGGDEDLYGGGRRGAKRDTDDYFNDGDDSDKGDREDSSGFARLVKEEFMKRRGGKGSNTPTQEEFVPPDPDCPLREAGSQRIPKLTIKAREHCLKLLEDALRENFLQYFRDNPAKQAASEWEPQCCAIDVEHEVFRASRVASTYRMGALKKVTEIKNTTKKGDIHSALVPNSSHTASKTAVKEEANQQEEGNKNSSTSDLSPEQTSVSQSVKEEKKTSYSCSFQTASSLLRSRFNSEDMVNIKTESKPMAPSSSKVYQSSSSLLESSQDSMYSLRHSNSLGFQTASDLIKSKTTDSNISTTGFTTASNLLEKERQKSAAESLAGGFQSASTLLRSQYSVPSSDESSNKRTLKRTRSKSSSKALTSGNSGMKQAPIVQYFFETHRSEDPRQKRGLLTQEETALAKKQRKQVAALSTSILDRNPVQTIKTPTKTNISQNSANGRPTRNNRLSHLQNAGKEKSAPNDNSLDKSAVSNGKALSGTPDLNDELKNAADIVVRYLTPYYKDGRFASKVCT</sequence>
<dbReference type="SUPFAM" id="SSF52540">
    <property type="entry name" value="P-loop containing nucleoside triphosphate hydrolases"/>
    <property type="match status" value="1"/>
</dbReference>
<dbReference type="CDD" id="cd18794">
    <property type="entry name" value="SF2_C_RecQ"/>
    <property type="match status" value="1"/>
</dbReference>
<keyword evidence="16" id="KW-0413">Isomerase</keyword>
<dbReference type="GO" id="GO:0005654">
    <property type="term" value="C:nucleoplasm"/>
    <property type="evidence" value="ECO:0007669"/>
    <property type="project" value="UniProtKB-SubCell"/>
</dbReference>
<evidence type="ECO:0000256" key="26">
    <source>
        <dbReference type="SAM" id="MobiDB-lite"/>
    </source>
</evidence>
<dbReference type="PROSITE" id="PS51194">
    <property type="entry name" value="HELICASE_CTER"/>
    <property type="match status" value="1"/>
</dbReference>
<keyword evidence="13" id="KW-0067">ATP-binding</keyword>
<evidence type="ECO:0000313" key="31">
    <source>
        <dbReference type="RefSeq" id="XP_035681819.1"/>
    </source>
</evidence>
<dbReference type="InterPro" id="IPR001650">
    <property type="entry name" value="Helicase_C-like"/>
</dbReference>
<evidence type="ECO:0000256" key="25">
    <source>
        <dbReference type="ARBA" id="ARBA00084014"/>
    </source>
</evidence>
<dbReference type="GO" id="GO:0003677">
    <property type="term" value="F:DNA binding"/>
    <property type="evidence" value="ECO:0007669"/>
    <property type="project" value="UniProtKB-KW"/>
</dbReference>
<keyword evidence="10" id="KW-0378">Hydrolase</keyword>
<feature type="compositionally biased region" description="Polar residues" evidence="26">
    <location>
        <begin position="722"/>
        <end position="739"/>
    </location>
</feature>
<dbReference type="Proteomes" id="UP000001554">
    <property type="component" value="Chromosome 7"/>
</dbReference>
<evidence type="ECO:0000256" key="10">
    <source>
        <dbReference type="ARBA" id="ARBA00022801"/>
    </source>
</evidence>
<dbReference type="EC" id="5.6.2.4" evidence="20"/>
<evidence type="ECO:0000256" key="9">
    <source>
        <dbReference type="ARBA" id="ARBA00022763"/>
    </source>
</evidence>
<evidence type="ECO:0000256" key="18">
    <source>
        <dbReference type="ARBA" id="ARBA00023306"/>
    </source>
</evidence>
<dbReference type="KEGG" id="bfo:118419513"/>
<feature type="domain" description="Helicase ATP-binding" evidence="27">
    <location>
        <begin position="93"/>
        <end position="267"/>
    </location>
</feature>
<feature type="compositionally biased region" description="Basic and acidic residues" evidence="26">
    <location>
        <begin position="22"/>
        <end position="38"/>
    </location>
</feature>
<dbReference type="FunFam" id="3.40.50.300:FF:000614">
    <property type="entry name" value="ATP-dependent DNA helicase"/>
    <property type="match status" value="1"/>
</dbReference>
<comment type="subcellular location">
    <subcellularLocation>
        <location evidence="2">Nucleus</location>
        <location evidence="2">Nucleoplasm</location>
    </subcellularLocation>
</comment>
<feature type="region of interest" description="Disordered" evidence="26">
    <location>
        <begin position="864"/>
        <end position="897"/>
    </location>
</feature>
<feature type="region of interest" description="Disordered" evidence="26">
    <location>
        <begin position="950"/>
        <end position="1014"/>
    </location>
</feature>
<keyword evidence="17" id="KW-0539">Nucleus</keyword>
<keyword evidence="14" id="KW-0238">DNA-binding</keyword>
<name>A0A9J7LFE9_BRAFL</name>
<dbReference type="PROSITE" id="PS51192">
    <property type="entry name" value="HELICASE_ATP_BIND_1"/>
    <property type="match status" value="1"/>
</dbReference>
<dbReference type="InterPro" id="IPR032284">
    <property type="entry name" value="RecQ_Zn-bd"/>
</dbReference>
<dbReference type="FunFam" id="3.40.50.300:FF:000444">
    <property type="entry name" value="ATP-dependent DNA helicase"/>
    <property type="match status" value="1"/>
</dbReference>
<keyword evidence="9" id="KW-0227">DNA damage</keyword>
<dbReference type="GO" id="GO:0000724">
    <property type="term" value="P:double-strand break repair via homologous recombination"/>
    <property type="evidence" value="ECO:0000318"/>
    <property type="project" value="GO_Central"/>
</dbReference>
<dbReference type="GO" id="GO:0005694">
    <property type="term" value="C:chromosome"/>
    <property type="evidence" value="ECO:0000318"/>
    <property type="project" value="GO_Central"/>
</dbReference>
<dbReference type="GO" id="GO:0009378">
    <property type="term" value="F:four-way junction helicase activity"/>
    <property type="evidence" value="ECO:0000318"/>
    <property type="project" value="GO_Central"/>
</dbReference>
<feature type="region of interest" description="Disordered" evidence="26">
    <location>
        <begin position="513"/>
        <end position="568"/>
    </location>
</feature>
<dbReference type="Pfam" id="PF16124">
    <property type="entry name" value="RecQ_Zn_bind"/>
    <property type="match status" value="1"/>
</dbReference>
<evidence type="ECO:0000256" key="16">
    <source>
        <dbReference type="ARBA" id="ARBA00023235"/>
    </source>
</evidence>
<feature type="compositionally biased region" description="Basic residues" evidence="26">
    <location>
        <begin position="878"/>
        <end position="887"/>
    </location>
</feature>
<dbReference type="AlphaFoldDB" id="A0A9J7LFE9"/>
<dbReference type="GO" id="GO:0046872">
    <property type="term" value="F:metal ion binding"/>
    <property type="evidence" value="ECO:0007669"/>
    <property type="project" value="UniProtKB-KW"/>
</dbReference>
<feature type="compositionally biased region" description="Low complexity" evidence="26">
    <location>
        <begin position="888"/>
        <end position="897"/>
    </location>
</feature>
<feature type="compositionally biased region" description="Polar residues" evidence="26">
    <location>
        <begin position="864"/>
        <end position="873"/>
    </location>
</feature>
<evidence type="ECO:0000256" key="19">
    <source>
        <dbReference type="ARBA" id="ARBA00034617"/>
    </source>
</evidence>
<keyword evidence="29" id="KW-1185">Reference proteome</keyword>
<dbReference type="Gene3D" id="6.10.250.2460">
    <property type="match status" value="1"/>
</dbReference>
<dbReference type="PANTHER" id="PTHR13710:SF152">
    <property type="entry name" value="ATP-DEPENDENT DNA HELICASE Q5"/>
    <property type="match status" value="1"/>
</dbReference>
<keyword evidence="6" id="KW-0235">DNA replication</keyword>
<dbReference type="SMART" id="SM00490">
    <property type="entry name" value="HELICc"/>
    <property type="match status" value="1"/>
</dbReference>
<accession>A0A9J7LFE9</accession>
<feature type="region of interest" description="Disordered" evidence="26">
    <location>
        <begin position="20"/>
        <end position="49"/>
    </location>
</feature>
<dbReference type="Pfam" id="PF00270">
    <property type="entry name" value="DEAD"/>
    <property type="match status" value="1"/>
</dbReference>
<dbReference type="InterPro" id="IPR014001">
    <property type="entry name" value="Helicase_ATP-bd"/>
</dbReference>
<keyword evidence="11" id="KW-0347">Helicase</keyword>
<evidence type="ECO:0000259" key="28">
    <source>
        <dbReference type="PROSITE" id="PS51194"/>
    </source>
</evidence>
<dbReference type="Gene3D" id="6.10.250.3140">
    <property type="match status" value="1"/>
</dbReference>
<dbReference type="OrthoDB" id="10261556at2759"/>
<dbReference type="SMART" id="SM00487">
    <property type="entry name" value="DEXDc"/>
    <property type="match status" value="1"/>
</dbReference>
<evidence type="ECO:0000256" key="21">
    <source>
        <dbReference type="ARBA" id="ARBA00049360"/>
    </source>
</evidence>
<dbReference type="Pfam" id="PF00271">
    <property type="entry name" value="Helicase_C"/>
    <property type="match status" value="1"/>
</dbReference>
<dbReference type="Gene3D" id="3.40.50.300">
    <property type="entry name" value="P-loop containing nucleotide triphosphate hydrolases"/>
    <property type="match status" value="2"/>
</dbReference>
<evidence type="ECO:0000256" key="3">
    <source>
        <dbReference type="ARBA" id="ARBA00005446"/>
    </source>
</evidence>
<dbReference type="GO" id="GO:0010605">
    <property type="term" value="P:negative regulation of macromolecule metabolic process"/>
    <property type="evidence" value="ECO:0007669"/>
    <property type="project" value="UniProtKB-ARBA"/>
</dbReference>
<dbReference type="GO" id="GO:0016787">
    <property type="term" value="F:hydrolase activity"/>
    <property type="evidence" value="ECO:0007669"/>
    <property type="project" value="UniProtKB-KW"/>
</dbReference>
<dbReference type="NCBIfam" id="TIGR00614">
    <property type="entry name" value="recQ_fam"/>
    <property type="match status" value="1"/>
</dbReference>
<evidence type="ECO:0000256" key="22">
    <source>
        <dbReference type="ARBA" id="ARBA00074289"/>
    </source>
</evidence>
<dbReference type="GO" id="GO:0051301">
    <property type="term" value="P:cell division"/>
    <property type="evidence" value="ECO:0007669"/>
    <property type="project" value="UniProtKB-KW"/>
</dbReference>
<evidence type="ECO:0000256" key="20">
    <source>
        <dbReference type="ARBA" id="ARBA00034808"/>
    </source>
</evidence>
<dbReference type="GO" id="GO:0006260">
    <property type="term" value="P:DNA replication"/>
    <property type="evidence" value="ECO:0000318"/>
    <property type="project" value="GO_Central"/>
</dbReference>
<reference evidence="29" key="1">
    <citation type="journal article" date="2020" name="Nat. Ecol. Evol.">
        <title>Deeply conserved synteny resolves early events in vertebrate evolution.</title>
        <authorList>
            <person name="Simakov O."/>
            <person name="Marletaz F."/>
            <person name="Yue J.X."/>
            <person name="O'Connell B."/>
            <person name="Jenkins J."/>
            <person name="Brandt A."/>
            <person name="Calef R."/>
            <person name="Tung C.H."/>
            <person name="Huang T.K."/>
            <person name="Schmutz J."/>
            <person name="Satoh N."/>
            <person name="Yu J.K."/>
            <person name="Putnam N.H."/>
            <person name="Green R.E."/>
            <person name="Rokhsar D.S."/>
        </authorList>
    </citation>
    <scope>NUCLEOTIDE SEQUENCE [LARGE SCALE GENOMIC DNA]</scope>
    <source>
        <strain evidence="29">S238N-H82</strain>
    </source>
</reference>
<evidence type="ECO:0000256" key="15">
    <source>
        <dbReference type="ARBA" id="ARBA00023204"/>
    </source>
</evidence>
<dbReference type="GO" id="GO:0045934">
    <property type="term" value="P:negative regulation of nucleobase-containing compound metabolic process"/>
    <property type="evidence" value="ECO:0007669"/>
    <property type="project" value="UniProtKB-ARBA"/>
</dbReference>
<keyword evidence="5" id="KW-0132">Cell division</keyword>
<evidence type="ECO:0000256" key="8">
    <source>
        <dbReference type="ARBA" id="ARBA00022741"/>
    </source>
</evidence>
<feature type="compositionally biased region" description="Polar residues" evidence="26">
    <location>
        <begin position="698"/>
        <end position="707"/>
    </location>
</feature>
<gene>
    <name evidence="30 31" type="primary">LOC118419513</name>
</gene>
<evidence type="ECO:0000313" key="30">
    <source>
        <dbReference type="RefSeq" id="XP_035681817.1"/>
    </source>
</evidence>
<evidence type="ECO:0000256" key="6">
    <source>
        <dbReference type="ARBA" id="ARBA00022705"/>
    </source>
</evidence>
<comment type="catalytic activity">
    <reaction evidence="21">
        <text>ATP + H2O = ADP + phosphate + H(+)</text>
        <dbReference type="Rhea" id="RHEA:13065"/>
        <dbReference type="ChEBI" id="CHEBI:15377"/>
        <dbReference type="ChEBI" id="CHEBI:15378"/>
        <dbReference type="ChEBI" id="CHEBI:30616"/>
        <dbReference type="ChEBI" id="CHEBI:43474"/>
        <dbReference type="ChEBI" id="CHEBI:456216"/>
    </reaction>
</comment>
<feature type="compositionally biased region" description="Polar residues" evidence="26">
    <location>
        <begin position="950"/>
        <end position="982"/>
    </location>
</feature>
<organism evidence="29 30">
    <name type="scientific">Branchiostoma floridae</name>
    <name type="common">Florida lancelet</name>
    <name type="synonym">Amphioxus</name>
    <dbReference type="NCBI Taxonomy" id="7739"/>
    <lineage>
        <taxon>Eukaryota</taxon>
        <taxon>Metazoa</taxon>
        <taxon>Chordata</taxon>
        <taxon>Cephalochordata</taxon>
        <taxon>Leptocardii</taxon>
        <taxon>Amphioxiformes</taxon>
        <taxon>Branchiostomatidae</taxon>
        <taxon>Branchiostoma</taxon>
    </lineage>
</organism>
<feature type="region of interest" description="Disordered" evidence="26">
    <location>
        <begin position="580"/>
        <end position="606"/>
    </location>
</feature>
<evidence type="ECO:0000256" key="5">
    <source>
        <dbReference type="ARBA" id="ARBA00022618"/>
    </source>
</evidence>
<dbReference type="GO" id="GO:0043138">
    <property type="term" value="F:3'-5' DNA helicase activity"/>
    <property type="evidence" value="ECO:0000318"/>
    <property type="project" value="GO_Central"/>
</dbReference>
<feature type="region of interest" description="Disordered" evidence="26">
    <location>
        <begin position="692"/>
        <end position="741"/>
    </location>
</feature>
<keyword evidence="8" id="KW-0547">Nucleotide-binding</keyword>
<dbReference type="GO" id="GO:0005524">
    <property type="term" value="F:ATP binding"/>
    <property type="evidence" value="ECO:0007669"/>
    <property type="project" value="UniProtKB-KW"/>
</dbReference>
<comment type="similarity">
    <text evidence="3">Belongs to the helicase family. RecQ subfamily.</text>
</comment>
<keyword evidence="12" id="KW-0862">Zinc</keyword>
<dbReference type="GO" id="GO:0005737">
    <property type="term" value="C:cytoplasm"/>
    <property type="evidence" value="ECO:0000318"/>
    <property type="project" value="GO_Central"/>
</dbReference>
<dbReference type="RefSeq" id="XP_035681819.1">
    <property type="nucleotide sequence ID" value="XM_035825926.1"/>
</dbReference>
<evidence type="ECO:0000256" key="2">
    <source>
        <dbReference type="ARBA" id="ARBA00004642"/>
    </source>
</evidence>
<dbReference type="GO" id="GO:0005634">
    <property type="term" value="C:nucleus"/>
    <property type="evidence" value="ECO:0000318"/>
    <property type="project" value="GO_Central"/>
</dbReference>
<feature type="compositionally biased region" description="Basic and acidic residues" evidence="26">
    <location>
        <begin position="558"/>
        <end position="568"/>
    </location>
</feature>
<dbReference type="InterPro" id="IPR027417">
    <property type="entry name" value="P-loop_NTPase"/>
</dbReference>
<dbReference type="RefSeq" id="XP_035681817.1">
    <property type="nucleotide sequence ID" value="XM_035825924.1"/>
</dbReference>